<gene>
    <name evidence="2" type="ORF">V1264_005142</name>
</gene>
<organism evidence="2 3">
    <name type="scientific">Littorina saxatilis</name>
    <dbReference type="NCBI Taxonomy" id="31220"/>
    <lineage>
        <taxon>Eukaryota</taxon>
        <taxon>Metazoa</taxon>
        <taxon>Spiralia</taxon>
        <taxon>Lophotrochozoa</taxon>
        <taxon>Mollusca</taxon>
        <taxon>Gastropoda</taxon>
        <taxon>Caenogastropoda</taxon>
        <taxon>Littorinimorpha</taxon>
        <taxon>Littorinoidea</taxon>
        <taxon>Littorinidae</taxon>
        <taxon>Littorina</taxon>
    </lineage>
</organism>
<dbReference type="PANTHER" id="PTHR42814">
    <property type="entry name" value="AMP-BINDING DOMAIN-CONTAINING PROTEIN"/>
    <property type="match status" value="1"/>
</dbReference>
<dbReference type="Gene3D" id="3.30.300.30">
    <property type="match status" value="1"/>
</dbReference>
<dbReference type="InterPro" id="IPR045851">
    <property type="entry name" value="AMP-bd_C_sf"/>
</dbReference>
<name>A0AAN9G563_9CAEN</name>
<sequence length="238" mass="26891">MTEVFYVPHVHSGDTGVEHEYHSNFSPQTITDKDSYENCNNGPPASGVEVRVVNKDLLDQPVGQLGEILVRSPTLFGGYLTKEDTQRAFTKDGWLRTGDRGYFNDKGELFTICRTANSIMRGTAILYPGWLERRIHRCPGVETVVIVPVPDPHLYQELCACVVPSPGAKLTSERLTEFCETLFLPSDEDKMVPKYFLFFDALPTTTSLWKINRRETEAVARQRLGLNEDYPAAMKNDK</sequence>
<dbReference type="InterPro" id="IPR025110">
    <property type="entry name" value="AMP-bd_C"/>
</dbReference>
<evidence type="ECO:0000313" key="3">
    <source>
        <dbReference type="Proteomes" id="UP001374579"/>
    </source>
</evidence>
<evidence type="ECO:0000313" key="2">
    <source>
        <dbReference type="EMBL" id="KAK7095776.1"/>
    </source>
</evidence>
<evidence type="ECO:0000259" key="1">
    <source>
        <dbReference type="Pfam" id="PF13193"/>
    </source>
</evidence>
<proteinExistence type="predicted"/>
<dbReference type="PANTHER" id="PTHR42814:SF3">
    <property type="entry name" value="BETA-N-ACETYLHEXOSAMINIDASE"/>
    <property type="match status" value="1"/>
</dbReference>
<dbReference type="Gene3D" id="3.40.50.12780">
    <property type="entry name" value="N-terminal domain of ligase-like"/>
    <property type="match status" value="1"/>
</dbReference>
<dbReference type="Pfam" id="PF13193">
    <property type="entry name" value="AMP-binding_C"/>
    <property type="match status" value="1"/>
</dbReference>
<dbReference type="Proteomes" id="UP001374579">
    <property type="component" value="Unassembled WGS sequence"/>
</dbReference>
<reference evidence="2 3" key="1">
    <citation type="submission" date="2024-02" db="EMBL/GenBank/DDBJ databases">
        <title>Chromosome-scale genome assembly of the rough periwinkle Littorina saxatilis.</title>
        <authorList>
            <person name="De Jode A."/>
            <person name="Faria R."/>
            <person name="Formenti G."/>
            <person name="Sims Y."/>
            <person name="Smith T.P."/>
            <person name="Tracey A."/>
            <person name="Wood J.M.D."/>
            <person name="Zagrodzka Z.B."/>
            <person name="Johannesson K."/>
            <person name="Butlin R.K."/>
            <person name="Leder E.H."/>
        </authorList>
    </citation>
    <scope>NUCLEOTIDE SEQUENCE [LARGE SCALE GENOMIC DNA]</scope>
    <source>
        <strain evidence="2">Snail1</strain>
        <tissue evidence="2">Muscle</tissue>
    </source>
</reference>
<feature type="domain" description="AMP-binding enzyme C-terminal" evidence="1">
    <location>
        <begin position="132"/>
        <end position="207"/>
    </location>
</feature>
<accession>A0AAN9G563</accession>
<comment type="caution">
    <text evidence="2">The sequence shown here is derived from an EMBL/GenBank/DDBJ whole genome shotgun (WGS) entry which is preliminary data.</text>
</comment>
<keyword evidence="3" id="KW-1185">Reference proteome</keyword>
<dbReference type="InterPro" id="IPR042099">
    <property type="entry name" value="ANL_N_sf"/>
</dbReference>
<dbReference type="EMBL" id="JBAMIC010000014">
    <property type="protein sequence ID" value="KAK7095776.1"/>
    <property type="molecule type" value="Genomic_DNA"/>
</dbReference>
<dbReference type="AlphaFoldDB" id="A0AAN9G563"/>
<dbReference type="SUPFAM" id="SSF56801">
    <property type="entry name" value="Acetyl-CoA synthetase-like"/>
    <property type="match status" value="1"/>
</dbReference>
<protein>
    <recommendedName>
        <fullName evidence="1">AMP-binding enzyme C-terminal domain-containing protein</fullName>
    </recommendedName>
</protein>